<keyword evidence="1" id="KW-1133">Transmembrane helix</keyword>
<keyword evidence="1" id="KW-0812">Transmembrane</keyword>
<dbReference type="KEGG" id="iis:EYM_04875"/>
<organism evidence="2 3">
    <name type="scientific">Ignicoccus islandicus DSM 13165</name>
    <dbReference type="NCBI Taxonomy" id="940295"/>
    <lineage>
        <taxon>Archaea</taxon>
        <taxon>Thermoproteota</taxon>
        <taxon>Thermoprotei</taxon>
        <taxon>Desulfurococcales</taxon>
        <taxon>Desulfurococcaceae</taxon>
        <taxon>Ignicoccus</taxon>
    </lineage>
</organism>
<evidence type="ECO:0000256" key="1">
    <source>
        <dbReference type="SAM" id="Phobius"/>
    </source>
</evidence>
<evidence type="ECO:0000313" key="3">
    <source>
        <dbReference type="Proteomes" id="UP000060778"/>
    </source>
</evidence>
<evidence type="ECO:0000313" key="2">
    <source>
        <dbReference type="EMBL" id="ALU12527.1"/>
    </source>
</evidence>
<protein>
    <submittedName>
        <fullName evidence="2">Uncharacterized protein</fullName>
    </submittedName>
</protein>
<proteinExistence type="predicted"/>
<reference evidence="2 3" key="1">
    <citation type="submission" date="2013-11" db="EMBL/GenBank/DDBJ databases">
        <title>Comparative genomics of Ignicoccus.</title>
        <authorList>
            <person name="Podar M."/>
        </authorList>
    </citation>
    <scope>NUCLEOTIDE SEQUENCE [LARGE SCALE GENOMIC DNA]</scope>
    <source>
        <strain evidence="2 3">DSM 13165</strain>
    </source>
</reference>
<keyword evidence="1" id="KW-0472">Membrane</keyword>
<accession>A0A0U3FQC3</accession>
<keyword evidence="3" id="KW-1185">Reference proteome</keyword>
<dbReference type="Proteomes" id="UP000060778">
    <property type="component" value="Chromosome"/>
</dbReference>
<gene>
    <name evidence="2" type="ORF">EYM_04875</name>
</gene>
<dbReference type="AlphaFoldDB" id="A0A0U3FQC3"/>
<feature type="transmembrane region" description="Helical" evidence="1">
    <location>
        <begin position="6"/>
        <end position="28"/>
    </location>
</feature>
<sequence>MEDGKWLASLLMWIYYLSMWIIVIYLIYRVYVWATQVI</sequence>
<dbReference type="EMBL" id="CP006867">
    <property type="protein sequence ID" value="ALU12527.1"/>
    <property type="molecule type" value="Genomic_DNA"/>
</dbReference>
<name>A0A0U3FQC3_9CREN</name>